<dbReference type="PANTHER" id="PTHR42723:SF1">
    <property type="entry name" value="CHLOROPHYLL SYNTHASE, CHLOROPLASTIC"/>
    <property type="match status" value="1"/>
</dbReference>
<evidence type="ECO:0000313" key="6">
    <source>
        <dbReference type="EMBL" id="TRX93692.1"/>
    </source>
</evidence>
<accession>A0A553I0H5</accession>
<gene>
    <name evidence="6" type="ORF">FHL15_005368</name>
</gene>
<dbReference type="AlphaFoldDB" id="A0A553I0H5"/>
<protein>
    <submittedName>
        <fullName evidence="6">Uncharacterized protein</fullName>
    </submittedName>
</protein>
<comment type="caution">
    <text evidence="6">The sequence shown here is derived from an EMBL/GenBank/DDBJ whole genome shotgun (WGS) entry which is preliminary data.</text>
</comment>
<reference evidence="7" key="1">
    <citation type="submission" date="2019-06" db="EMBL/GenBank/DDBJ databases">
        <title>Draft genome sequence of the griseofulvin-producing fungus Xylaria cubensis strain G536.</title>
        <authorList>
            <person name="Mead M.E."/>
            <person name="Raja H.A."/>
            <person name="Steenwyk J.L."/>
            <person name="Knowles S.L."/>
            <person name="Oberlies N.H."/>
            <person name="Rokas A."/>
        </authorList>
    </citation>
    <scope>NUCLEOTIDE SEQUENCE [LARGE SCALE GENOMIC DNA]</scope>
    <source>
        <strain evidence="7">G536</strain>
    </source>
</reference>
<evidence type="ECO:0000256" key="3">
    <source>
        <dbReference type="ARBA" id="ARBA00022989"/>
    </source>
</evidence>
<dbReference type="GO" id="GO:0016765">
    <property type="term" value="F:transferase activity, transferring alkyl or aryl (other than methyl) groups"/>
    <property type="evidence" value="ECO:0007669"/>
    <property type="project" value="InterPro"/>
</dbReference>
<dbReference type="GO" id="GO:0016020">
    <property type="term" value="C:membrane"/>
    <property type="evidence" value="ECO:0007669"/>
    <property type="project" value="UniProtKB-SubCell"/>
</dbReference>
<name>A0A553I0H5_9PEZI</name>
<dbReference type="Pfam" id="PF01040">
    <property type="entry name" value="UbiA"/>
    <property type="match status" value="1"/>
</dbReference>
<keyword evidence="2 5" id="KW-0812">Transmembrane</keyword>
<keyword evidence="3 5" id="KW-1133">Transmembrane helix</keyword>
<feature type="transmembrane region" description="Helical" evidence="5">
    <location>
        <begin position="301"/>
        <end position="317"/>
    </location>
</feature>
<organism evidence="6 7">
    <name type="scientific">Xylaria flabelliformis</name>
    <dbReference type="NCBI Taxonomy" id="2512241"/>
    <lineage>
        <taxon>Eukaryota</taxon>
        <taxon>Fungi</taxon>
        <taxon>Dikarya</taxon>
        <taxon>Ascomycota</taxon>
        <taxon>Pezizomycotina</taxon>
        <taxon>Sordariomycetes</taxon>
        <taxon>Xylariomycetidae</taxon>
        <taxon>Xylariales</taxon>
        <taxon>Xylariaceae</taxon>
        <taxon>Xylaria</taxon>
    </lineage>
</organism>
<keyword evidence="7" id="KW-1185">Reference proteome</keyword>
<dbReference type="InterPro" id="IPR000537">
    <property type="entry name" value="UbiA_prenyltransferase"/>
</dbReference>
<evidence type="ECO:0000313" key="7">
    <source>
        <dbReference type="Proteomes" id="UP000319160"/>
    </source>
</evidence>
<keyword evidence="4 5" id="KW-0472">Membrane</keyword>
<dbReference type="PANTHER" id="PTHR42723">
    <property type="entry name" value="CHLOROPHYLL SYNTHASE"/>
    <property type="match status" value="1"/>
</dbReference>
<dbReference type="Proteomes" id="UP000319160">
    <property type="component" value="Unassembled WGS sequence"/>
</dbReference>
<evidence type="ECO:0000256" key="4">
    <source>
        <dbReference type="ARBA" id="ARBA00023136"/>
    </source>
</evidence>
<evidence type="ECO:0000256" key="5">
    <source>
        <dbReference type="SAM" id="Phobius"/>
    </source>
</evidence>
<dbReference type="OrthoDB" id="434972at2759"/>
<dbReference type="InterPro" id="IPR050475">
    <property type="entry name" value="Prenyltransferase_related"/>
</dbReference>
<dbReference type="STRING" id="2512241.A0A553I0H5"/>
<dbReference type="EMBL" id="VFLP01000027">
    <property type="protein sequence ID" value="TRX93692.1"/>
    <property type="molecule type" value="Genomic_DNA"/>
</dbReference>
<proteinExistence type="predicted"/>
<evidence type="ECO:0000256" key="1">
    <source>
        <dbReference type="ARBA" id="ARBA00004141"/>
    </source>
</evidence>
<evidence type="ECO:0000256" key="2">
    <source>
        <dbReference type="ARBA" id="ARBA00022692"/>
    </source>
</evidence>
<sequence length="320" mass="35816">MPGIMNTRQDISSLRKGAYYECLYNSLSNVPYFANTLYLFVRDNLKDIVCMGYLFGVLNATIAFKFSMGPALHITEIILTTHRMILWSLSNLLLFNLHNQRHPSAVLEDRQNKPWRPLPAGRISPKQTTHLIFAMYPVILLISYKWGGMIPCLLEAFSCLWYNEWGGAADPFLKNLLNGVGFACFFAGPLEVLTRESIFSGQGKAATWLGILTACITTTVHTQDFRDVRGDRAAGRITVPLSIGDTAARLLVAVGVCGWTLAASWYWEAGKQALVAVLAGGIMVCNLFWDRTTEGDSRTWKLWPAWIFGLFLVPVIPGRW</sequence>
<dbReference type="CDD" id="cd13965">
    <property type="entry name" value="PT_UbiA_3"/>
    <property type="match status" value="1"/>
</dbReference>
<comment type="subcellular location">
    <subcellularLocation>
        <location evidence="1">Membrane</location>
        <topology evidence="1">Multi-pass membrane protein</topology>
    </subcellularLocation>
</comment>
<feature type="transmembrane region" description="Helical" evidence="5">
    <location>
        <begin position="246"/>
        <end position="267"/>
    </location>
</feature>
<feature type="transmembrane region" description="Helical" evidence="5">
    <location>
        <begin position="273"/>
        <end position="289"/>
    </location>
</feature>